<feature type="chain" id="PRO_5036995335" evidence="1">
    <location>
        <begin position="37"/>
        <end position="77"/>
    </location>
</feature>
<evidence type="ECO:0000256" key="1">
    <source>
        <dbReference type="SAM" id="SignalP"/>
    </source>
</evidence>
<feature type="signal peptide" evidence="1">
    <location>
        <begin position="1"/>
        <end position="36"/>
    </location>
</feature>
<dbReference type="Proteomes" id="UP000694892">
    <property type="component" value="Chromosome 6L"/>
</dbReference>
<proteinExistence type="predicted"/>
<gene>
    <name evidence="2" type="ORF">XELAEV_18030544mg</name>
</gene>
<protein>
    <submittedName>
        <fullName evidence="2">Uncharacterized protein</fullName>
    </submittedName>
</protein>
<accession>A0A974HEU4</accession>
<name>A0A974HEU4_XENLA</name>
<dbReference type="EMBL" id="CM004476">
    <property type="protein sequence ID" value="OCT75365.1"/>
    <property type="molecule type" value="Genomic_DNA"/>
</dbReference>
<keyword evidence="1" id="KW-0732">Signal</keyword>
<reference evidence="3" key="1">
    <citation type="journal article" date="2016" name="Nature">
        <title>Genome evolution in the allotetraploid frog Xenopus laevis.</title>
        <authorList>
            <person name="Session A.M."/>
            <person name="Uno Y."/>
            <person name="Kwon T."/>
            <person name="Chapman J.A."/>
            <person name="Toyoda A."/>
            <person name="Takahashi S."/>
            <person name="Fukui A."/>
            <person name="Hikosaka A."/>
            <person name="Suzuki A."/>
            <person name="Kondo M."/>
            <person name="van Heeringen S.J."/>
            <person name="Quigley I."/>
            <person name="Heinz S."/>
            <person name="Ogino H."/>
            <person name="Ochi H."/>
            <person name="Hellsten U."/>
            <person name="Lyons J.B."/>
            <person name="Simakov O."/>
            <person name="Putnam N."/>
            <person name="Stites J."/>
            <person name="Kuroki Y."/>
            <person name="Tanaka T."/>
            <person name="Michiue T."/>
            <person name="Watanabe M."/>
            <person name="Bogdanovic O."/>
            <person name="Lister R."/>
            <person name="Georgiou G."/>
            <person name="Paranjpe S.S."/>
            <person name="van Kruijsbergen I."/>
            <person name="Shu S."/>
            <person name="Carlson J."/>
            <person name="Kinoshita T."/>
            <person name="Ohta Y."/>
            <person name="Mawaribuchi S."/>
            <person name="Jenkins J."/>
            <person name="Grimwood J."/>
            <person name="Schmutz J."/>
            <person name="Mitros T."/>
            <person name="Mozaffari S.V."/>
            <person name="Suzuki Y."/>
            <person name="Haramoto Y."/>
            <person name="Yamamoto T.S."/>
            <person name="Takagi C."/>
            <person name="Heald R."/>
            <person name="Miller K."/>
            <person name="Haudenschild C."/>
            <person name="Kitzman J."/>
            <person name="Nakayama T."/>
            <person name="Izutsu Y."/>
            <person name="Robert J."/>
            <person name="Fortriede J."/>
            <person name="Burns K."/>
            <person name="Lotay V."/>
            <person name="Karimi K."/>
            <person name="Yasuoka Y."/>
            <person name="Dichmann D.S."/>
            <person name="Flajnik M.F."/>
            <person name="Houston D.W."/>
            <person name="Shendure J."/>
            <person name="DuPasquier L."/>
            <person name="Vize P.D."/>
            <person name="Zorn A.M."/>
            <person name="Ito M."/>
            <person name="Marcotte E.M."/>
            <person name="Wallingford J.B."/>
            <person name="Ito Y."/>
            <person name="Asashima M."/>
            <person name="Ueno N."/>
            <person name="Matsuda Y."/>
            <person name="Veenstra G.J."/>
            <person name="Fujiyama A."/>
            <person name="Harland R.M."/>
            <person name="Taira M."/>
            <person name="Rokhsar D.S."/>
        </authorList>
    </citation>
    <scope>NUCLEOTIDE SEQUENCE [LARGE SCALE GENOMIC DNA]</scope>
    <source>
        <strain evidence="3">J</strain>
    </source>
</reference>
<evidence type="ECO:0000313" key="2">
    <source>
        <dbReference type="EMBL" id="OCT75365.1"/>
    </source>
</evidence>
<sequence length="77" mass="8469">MVPLWGHINPLNGRSCKCKRIRFMFIILLLVNEPLAVSPQIDLPHTKRGAICGLNAAYGGFIKLSSMIDTVLFISSA</sequence>
<evidence type="ECO:0000313" key="3">
    <source>
        <dbReference type="Proteomes" id="UP000694892"/>
    </source>
</evidence>
<organism evidence="2 3">
    <name type="scientific">Xenopus laevis</name>
    <name type="common">African clawed frog</name>
    <dbReference type="NCBI Taxonomy" id="8355"/>
    <lineage>
        <taxon>Eukaryota</taxon>
        <taxon>Metazoa</taxon>
        <taxon>Chordata</taxon>
        <taxon>Craniata</taxon>
        <taxon>Vertebrata</taxon>
        <taxon>Euteleostomi</taxon>
        <taxon>Amphibia</taxon>
        <taxon>Batrachia</taxon>
        <taxon>Anura</taxon>
        <taxon>Pipoidea</taxon>
        <taxon>Pipidae</taxon>
        <taxon>Xenopodinae</taxon>
        <taxon>Xenopus</taxon>
        <taxon>Xenopus</taxon>
    </lineage>
</organism>
<dbReference type="AlphaFoldDB" id="A0A974HEU4"/>